<keyword evidence="4" id="KW-1185">Reference proteome</keyword>
<dbReference type="Proteomes" id="UP000248925">
    <property type="component" value="Unassembled WGS sequence"/>
</dbReference>
<feature type="domain" description="Phosphatidic acid phosphatase type 2/haloperoxidase" evidence="2">
    <location>
        <begin position="106"/>
        <end position="218"/>
    </location>
</feature>
<dbReference type="InterPro" id="IPR036938">
    <property type="entry name" value="PAP2/HPO_sf"/>
</dbReference>
<feature type="transmembrane region" description="Helical" evidence="1">
    <location>
        <begin position="156"/>
        <end position="175"/>
    </location>
</feature>
<dbReference type="PANTHER" id="PTHR14969:SF13">
    <property type="entry name" value="AT30094P"/>
    <property type="match status" value="1"/>
</dbReference>
<keyword evidence="1" id="KW-0812">Transmembrane</keyword>
<accession>A0A2W4ECF6</accession>
<dbReference type="EMBL" id="PCDP01000059">
    <property type="protein sequence ID" value="PZM09753.1"/>
    <property type="molecule type" value="Genomic_DNA"/>
</dbReference>
<feature type="transmembrane region" description="Helical" evidence="1">
    <location>
        <begin position="71"/>
        <end position="91"/>
    </location>
</feature>
<dbReference type="RefSeq" id="WP_111163133.1">
    <property type="nucleotide sequence ID" value="NZ_PCDP01000059.1"/>
</dbReference>
<gene>
    <name evidence="3" type="ORF">CPY51_26145</name>
</gene>
<protein>
    <submittedName>
        <fullName evidence="3">Phosphatase</fullName>
    </submittedName>
</protein>
<proteinExistence type="predicted"/>
<evidence type="ECO:0000313" key="4">
    <source>
        <dbReference type="Proteomes" id="UP000248925"/>
    </source>
</evidence>
<evidence type="ECO:0000259" key="2">
    <source>
        <dbReference type="SMART" id="SM00014"/>
    </source>
</evidence>
<keyword evidence="1" id="KW-0472">Membrane</keyword>
<dbReference type="OrthoDB" id="9780507at2"/>
<feature type="transmembrane region" description="Helical" evidence="1">
    <location>
        <begin position="204"/>
        <end position="222"/>
    </location>
</feature>
<dbReference type="PANTHER" id="PTHR14969">
    <property type="entry name" value="SPHINGOSINE-1-PHOSPHATE PHOSPHOHYDROLASE"/>
    <property type="match status" value="1"/>
</dbReference>
<name>A0A2W4ECF6_9HYPH</name>
<dbReference type="SUPFAM" id="SSF48317">
    <property type="entry name" value="Acid phosphatase/Vanadium-dependent haloperoxidase"/>
    <property type="match status" value="1"/>
</dbReference>
<dbReference type="SMART" id="SM00014">
    <property type="entry name" value="acidPPc"/>
    <property type="match status" value="1"/>
</dbReference>
<dbReference type="Pfam" id="PF01569">
    <property type="entry name" value="PAP2"/>
    <property type="match status" value="1"/>
</dbReference>
<sequence length="246" mass="27288">MRAILTSLDKRWRRSETGFAPLRWQTCLFITANIVLLSALLLDSPVGAGMRHISPPVHFFGRMLTDFGDSGWIIVVSAFLFIEGWAGSRLLKSARCRCQAVIVSRIGGYFLVSIALSGLIANLLKRIIGRARPVHFDDWGILGFSPFSSHAAFQSFPSGHATTIGAFFAALMFLFPRYRIIFAVCAIWLAATRVMIGAHYPSDVVAGLALGAWFSFMIAIVYSRYGLLFRTDESGWPAPRLPILRK</sequence>
<organism evidence="3 4">
    <name type="scientific">Rhizobium tubonense</name>
    <dbReference type="NCBI Taxonomy" id="484088"/>
    <lineage>
        <taxon>Bacteria</taxon>
        <taxon>Pseudomonadati</taxon>
        <taxon>Pseudomonadota</taxon>
        <taxon>Alphaproteobacteria</taxon>
        <taxon>Hyphomicrobiales</taxon>
        <taxon>Rhizobiaceae</taxon>
        <taxon>Rhizobium/Agrobacterium group</taxon>
        <taxon>Rhizobium</taxon>
    </lineage>
</organism>
<dbReference type="AlphaFoldDB" id="A0A2W4ECF6"/>
<evidence type="ECO:0000256" key="1">
    <source>
        <dbReference type="SAM" id="Phobius"/>
    </source>
</evidence>
<comment type="caution">
    <text evidence="3">The sequence shown here is derived from an EMBL/GenBank/DDBJ whole genome shotgun (WGS) entry which is preliminary data.</text>
</comment>
<keyword evidence="1" id="KW-1133">Transmembrane helix</keyword>
<reference evidence="3 4" key="1">
    <citation type="journal article" date="2018" name="Sci. Rep.">
        <title>Rhizobium tumorigenes sp. nov., a novel plant tumorigenic bacterium isolated from cane gall tumors on thornless blackberry.</title>
        <authorList>
            <person name="Kuzmanovi N."/>
            <person name="Smalla K."/>
            <person name="Gronow S."/>
            <person name="PuBawska J."/>
        </authorList>
    </citation>
    <scope>NUCLEOTIDE SEQUENCE [LARGE SCALE GENOMIC DNA]</scope>
    <source>
        <strain evidence="3 4">CCBAU 85046</strain>
    </source>
</reference>
<evidence type="ECO:0000313" key="3">
    <source>
        <dbReference type="EMBL" id="PZM09753.1"/>
    </source>
</evidence>
<dbReference type="Gene3D" id="1.20.144.10">
    <property type="entry name" value="Phosphatidic acid phosphatase type 2/haloperoxidase"/>
    <property type="match status" value="1"/>
</dbReference>
<feature type="transmembrane region" description="Helical" evidence="1">
    <location>
        <begin position="180"/>
        <end position="198"/>
    </location>
</feature>
<feature type="transmembrane region" description="Helical" evidence="1">
    <location>
        <begin position="21"/>
        <end position="42"/>
    </location>
</feature>
<feature type="transmembrane region" description="Helical" evidence="1">
    <location>
        <begin position="103"/>
        <end position="124"/>
    </location>
</feature>
<dbReference type="CDD" id="cd03389">
    <property type="entry name" value="PAP2_lipid_A_1_phosphatase"/>
    <property type="match status" value="1"/>
</dbReference>
<dbReference type="InterPro" id="IPR000326">
    <property type="entry name" value="PAP2/HPO"/>
</dbReference>